<keyword evidence="4" id="KW-0456">Lyase</keyword>
<organism evidence="5 6">
    <name type="scientific">Amorphotheca resinae ATCC 22711</name>
    <dbReference type="NCBI Taxonomy" id="857342"/>
    <lineage>
        <taxon>Eukaryota</taxon>
        <taxon>Fungi</taxon>
        <taxon>Dikarya</taxon>
        <taxon>Ascomycota</taxon>
        <taxon>Pezizomycotina</taxon>
        <taxon>Leotiomycetes</taxon>
        <taxon>Helotiales</taxon>
        <taxon>Amorphothecaceae</taxon>
        <taxon>Amorphotheca</taxon>
    </lineage>
</organism>
<dbReference type="Gene3D" id="1.10.600.10">
    <property type="entry name" value="Farnesyl Diphosphate Synthase"/>
    <property type="match status" value="1"/>
</dbReference>
<dbReference type="GO" id="GO:0010333">
    <property type="term" value="F:terpene synthase activity"/>
    <property type="evidence" value="ECO:0007669"/>
    <property type="project" value="InterPro"/>
</dbReference>
<dbReference type="AlphaFoldDB" id="A0A2T3AQD0"/>
<accession>A0A2T3AQD0</accession>
<reference evidence="5 6" key="1">
    <citation type="journal article" date="2018" name="New Phytol.">
        <title>Comparative genomics and transcriptomics depict ericoid mycorrhizal fungi as versatile saprotrophs and plant mutualists.</title>
        <authorList>
            <person name="Martino E."/>
            <person name="Morin E."/>
            <person name="Grelet G.A."/>
            <person name="Kuo A."/>
            <person name="Kohler A."/>
            <person name="Daghino S."/>
            <person name="Barry K.W."/>
            <person name="Cichocki N."/>
            <person name="Clum A."/>
            <person name="Dockter R.B."/>
            <person name="Hainaut M."/>
            <person name="Kuo R.C."/>
            <person name="LaButti K."/>
            <person name="Lindahl B.D."/>
            <person name="Lindquist E.A."/>
            <person name="Lipzen A."/>
            <person name="Khouja H.R."/>
            <person name="Magnuson J."/>
            <person name="Murat C."/>
            <person name="Ohm R.A."/>
            <person name="Singer S.W."/>
            <person name="Spatafora J.W."/>
            <person name="Wang M."/>
            <person name="Veneault-Fourrey C."/>
            <person name="Henrissat B."/>
            <person name="Grigoriev I.V."/>
            <person name="Martin F.M."/>
            <person name="Perotto S."/>
        </authorList>
    </citation>
    <scope>NUCLEOTIDE SEQUENCE [LARGE SCALE GENOMIC DNA]</scope>
    <source>
        <strain evidence="5 6">ATCC 22711</strain>
    </source>
</reference>
<dbReference type="EMBL" id="KZ679019">
    <property type="protein sequence ID" value="PSS07198.1"/>
    <property type="molecule type" value="Genomic_DNA"/>
</dbReference>
<dbReference type="RefSeq" id="XP_024716854.1">
    <property type="nucleotide sequence ID" value="XM_024865539.1"/>
</dbReference>
<keyword evidence="4" id="KW-0479">Metal-binding</keyword>
<evidence type="ECO:0000256" key="2">
    <source>
        <dbReference type="ARBA" id="ARBA00006333"/>
    </source>
</evidence>
<evidence type="ECO:0000256" key="4">
    <source>
        <dbReference type="RuleBase" id="RU366034"/>
    </source>
</evidence>
<dbReference type="EC" id="4.2.3.-" evidence="4"/>
<dbReference type="PANTHER" id="PTHR35201:SF4">
    <property type="entry name" value="BETA-PINACENE SYNTHASE-RELATED"/>
    <property type="match status" value="1"/>
</dbReference>
<dbReference type="OrthoDB" id="2861623at2759"/>
<proteinExistence type="inferred from homology"/>
<dbReference type="GO" id="GO:0008299">
    <property type="term" value="P:isoprenoid biosynthetic process"/>
    <property type="evidence" value="ECO:0007669"/>
    <property type="project" value="UniProtKB-ARBA"/>
</dbReference>
<dbReference type="InterPro" id="IPR008949">
    <property type="entry name" value="Isoprenoid_synthase_dom_sf"/>
</dbReference>
<dbReference type="SUPFAM" id="SSF48576">
    <property type="entry name" value="Terpenoid synthases"/>
    <property type="match status" value="1"/>
</dbReference>
<dbReference type="PANTHER" id="PTHR35201">
    <property type="entry name" value="TERPENE SYNTHASE"/>
    <property type="match status" value="1"/>
</dbReference>
<sequence length="324" mass="37365">MLAEPYQEKHALAAQFDHLNGQQRVVPSLKTIHPGWVLEKHPEYERLGRDLAAWCNSWWDDPRIRYMLESLDPALWTALSYPRTPYDKLLVIGKCLAWTFVWDDAIDDGKFTHDIEGVLRYQDETLGFINDCFEPGIQTLSLTHPDPAIEAFKDFAYEIKETSNPLTTSRFAEEFRIWVISTAECQKERVQPDVPALTSYLTRRSLNVGFYPYIVLLEYAYDVSIPDKWWKTNKDMQIIWYQSALIAFMEFCGSTNDMVSLPKELVAGQFESWIPLTMYHRGVSVQDAMDSTGQMVRDTSVKILDAENRLYADANAEILLATVP</sequence>
<evidence type="ECO:0000313" key="5">
    <source>
        <dbReference type="EMBL" id="PSS07198.1"/>
    </source>
</evidence>
<evidence type="ECO:0000313" key="6">
    <source>
        <dbReference type="Proteomes" id="UP000241818"/>
    </source>
</evidence>
<dbReference type="Pfam" id="PF19086">
    <property type="entry name" value="Terpene_syn_C_2"/>
    <property type="match status" value="1"/>
</dbReference>
<protein>
    <recommendedName>
        <fullName evidence="4">Terpene synthase</fullName>
        <ecNumber evidence="4">4.2.3.-</ecNumber>
    </recommendedName>
</protein>
<keyword evidence="6" id="KW-1185">Reference proteome</keyword>
<gene>
    <name evidence="5" type="ORF">M430DRAFT_271666</name>
</gene>
<dbReference type="STRING" id="857342.A0A2T3AQD0"/>
<name>A0A2T3AQD0_AMORE</name>
<dbReference type="InParanoid" id="A0A2T3AQD0"/>
<dbReference type="GeneID" id="36573620"/>
<evidence type="ECO:0000256" key="3">
    <source>
        <dbReference type="ARBA" id="ARBA00022842"/>
    </source>
</evidence>
<comment type="cofactor">
    <cofactor evidence="1 4">
        <name>Mg(2+)</name>
        <dbReference type="ChEBI" id="CHEBI:18420"/>
    </cofactor>
</comment>
<dbReference type="GO" id="GO:0046872">
    <property type="term" value="F:metal ion binding"/>
    <property type="evidence" value="ECO:0007669"/>
    <property type="project" value="UniProtKB-KW"/>
</dbReference>
<comment type="similarity">
    <text evidence="2 4">Belongs to the terpene synthase family.</text>
</comment>
<evidence type="ECO:0000256" key="1">
    <source>
        <dbReference type="ARBA" id="ARBA00001946"/>
    </source>
</evidence>
<keyword evidence="3 4" id="KW-0460">Magnesium</keyword>
<dbReference type="Proteomes" id="UP000241818">
    <property type="component" value="Unassembled WGS sequence"/>
</dbReference>
<dbReference type="InterPro" id="IPR034686">
    <property type="entry name" value="Terpene_cyclase-like_2"/>
</dbReference>